<proteinExistence type="inferred from homology"/>
<dbReference type="InterPro" id="IPR011010">
    <property type="entry name" value="DNA_brk_join_enz"/>
</dbReference>
<dbReference type="InterPro" id="IPR050090">
    <property type="entry name" value="Tyrosine_recombinase_XerCD"/>
</dbReference>
<keyword evidence="2" id="KW-0229">DNA integration</keyword>
<dbReference type="CDD" id="cd00397">
    <property type="entry name" value="DNA_BRE_C"/>
    <property type="match status" value="1"/>
</dbReference>
<dbReference type="SUPFAM" id="SSF56349">
    <property type="entry name" value="DNA breaking-rejoining enzymes"/>
    <property type="match status" value="1"/>
</dbReference>
<evidence type="ECO:0000256" key="3">
    <source>
        <dbReference type="ARBA" id="ARBA00023125"/>
    </source>
</evidence>
<accession>A0ABU9GRV2</accession>
<feature type="domain" description="Tyr recombinase" evidence="5">
    <location>
        <begin position="172"/>
        <end position="378"/>
    </location>
</feature>
<dbReference type="Pfam" id="PF00589">
    <property type="entry name" value="Phage_integrase"/>
    <property type="match status" value="1"/>
</dbReference>
<keyword evidence="7" id="KW-1185">Reference proteome</keyword>
<dbReference type="Proteomes" id="UP001369082">
    <property type="component" value="Unassembled WGS sequence"/>
</dbReference>
<dbReference type="EMBL" id="JBAKAZ010000035">
    <property type="protein sequence ID" value="MEL0629955.1"/>
    <property type="molecule type" value="Genomic_DNA"/>
</dbReference>
<dbReference type="Gene3D" id="1.10.150.130">
    <property type="match status" value="1"/>
</dbReference>
<dbReference type="InterPro" id="IPR010998">
    <property type="entry name" value="Integrase_recombinase_N"/>
</dbReference>
<comment type="caution">
    <text evidence="6">The sequence shown here is derived from an EMBL/GenBank/DDBJ whole genome shotgun (WGS) entry which is preliminary data.</text>
</comment>
<protein>
    <submittedName>
        <fullName evidence="6">Site-specific integrase</fullName>
    </submittedName>
</protein>
<dbReference type="RefSeq" id="WP_341598088.1">
    <property type="nucleotide sequence ID" value="NZ_JBAKAZ010000035.1"/>
</dbReference>
<evidence type="ECO:0000256" key="2">
    <source>
        <dbReference type="ARBA" id="ARBA00022908"/>
    </source>
</evidence>
<dbReference type="PROSITE" id="PS51898">
    <property type="entry name" value="TYR_RECOMBINASE"/>
    <property type="match status" value="1"/>
</dbReference>
<dbReference type="InterPro" id="IPR002104">
    <property type="entry name" value="Integrase_catalytic"/>
</dbReference>
<dbReference type="PANTHER" id="PTHR30349:SF41">
    <property type="entry name" value="INTEGRASE_RECOMBINASE PROTEIN MJ0367-RELATED"/>
    <property type="match status" value="1"/>
</dbReference>
<evidence type="ECO:0000259" key="5">
    <source>
        <dbReference type="PROSITE" id="PS51898"/>
    </source>
</evidence>
<comment type="similarity">
    <text evidence="1">Belongs to the 'phage' integrase family.</text>
</comment>
<evidence type="ECO:0000256" key="4">
    <source>
        <dbReference type="ARBA" id="ARBA00023172"/>
    </source>
</evidence>
<dbReference type="Gene3D" id="1.10.443.10">
    <property type="entry name" value="Intergrase catalytic core"/>
    <property type="match status" value="1"/>
</dbReference>
<organism evidence="6 7">
    <name type="scientific">Psychromonas aquatilis</name>
    <dbReference type="NCBI Taxonomy" id="2005072"/>
    <lineage>
        <taxon>Bacteria</taxon>
        <taxon>Pseudomonadati</taxon>
        <taxon>Pseudomonadota</taxon>
        <taxon>Gammaproteobacteria</taxon>
        <taxon>Alteromonadales</taxon>
        <taxon>Psychromonadaceae</taxon>
        <taxon>Psychromonas</taxon>
    </lineage>
</organism>
<reference evidence="6 7" key="1">
    <citation type="submission" date="2024-02" db="EMBL/GenBank/DDBJ databases">
        <title>Bacteria isolated from the canopy kelp, Nereocystis luetkeana.</title>
        <authorList>
            <person name="Pfister C.A."/>
            <person name="Younker I.T."/>
            <person name="Light S.H."/>
        </authorList>
    </citation>
    <scope>NUCLEOTIDE SEQUENCE [LARGE SCALE GENOMIC DNA]</scope>
    <source>
        <strain evidence="6 7">TI.1.05</strain>
    </source>
</reference>
<evidence type="ECO:0000313" key="7">
    <source>
        <dbReference type="Proteomes" id="UP001369082"/>
    </source>
</evidence>
<sequence>MYEYLDKGLAIYRQNHTKSFYVRLRIDKKEIRRSLSVSDISEARSLAWRFKFKMEGKKMAGIPILATKELTINQAFKEVIKELDSIKVQKPIYDDYRLVITNFIIPYFKNKTIQDLTSKNIRLYFESLDLSLTRKRINTTCFKKLFQYLEEEDYIKKSEIPSLPKIENNKVEVRDAFTEKDHRIIMEELKEFHKSGKPNFKTKEYRKTLYYYFIFLCETGVRAGEEVKNLLFSDIEKENRNCFLKITKGKTKAYSRARNIALSYKALSALLEIARIQNPEKELTIDNFTNIKKPILEASFGQMPCYVKVFNLFMKYLKSNNIIKNHYTLYSCRHFYITQKLQSGIDIYVLAKYVGNSVEMIQKHYDHHHIAIQENIDKLTGIQKSVVF</sequence>
<gene>
    <name evidence="6" type="ORF">V6256_10095</name>
</gene>
<evidence type="ECO:0000313" key="6">
    <source>
        <dbReference type="EMBL" id="MEL0629955.1"/>
    </source>
</evidence>
<name>A0ABU9GRV2_9GAMM</name>
<evidence type="ECO:0000256" key="1">
    <source>
        <dbReference type="ARBA" id="ARBA00008857"/>
    </source>
</evidence>
<keyword evidence="4" id="KW-0233">DNA recombination</keyword>
<keyword evidence="3" id="KW-0238">DNA-binding</keyword>
<dbReference type="PANTHER" id="PTHR30349">
    <property type="entry name" value="PHAGE INTEGRASE-RELATED"/>
    <property type="match status" value="1"/>
</dbReference>
<dbReference type="InterPro" id="IPR013762">
    <property type="entry name" value="Integrase-like_cat_sf"/>
</dbReference>